<sequence>MFIGSVSTTFLIEQIMGLNPHFGVKAALANKFIDKALEFDPKLLILIVPPETQR</sequence>
<dbReference type="InterPro" id="IPR058939">
    <property type="entry name" value="Mtase_EDM2"/>
</dbReference>
<proteinExistence type="predicted"/>
<evidence type="ECO:0000313" key="3">
    <source>
        <dbReference type="Proteomes" id="UP000315295"/>
    </source>
</evidence>
<dbReference type="PANTHER" id="PTHR46235:SF3">
    <property type="entry name" value="PHD FINGER-CONTAINING PROTEIN DDB_G0268158"/>
    <property type="match status" value="1"/>
</dbReference>
<dbReference type="PANTHER" id="PTHR46235">
    <property type="entry name" value="PHD FINGER-CONTAINING PROTEIN DDB_G0268158"/>
    <property type="match status" value="1"/>
</dbReference>
<dbReference type="Pfam" id="PF26055">
    <property type="entry name" value="Mtase_EDM2"/>
    <property type="match status" value="1"/>
</dbReference>
<comment type="caution">
    <text evidence="2">The sequence shown here is derived from an EMBL/GenBank/DDBJ whole genome shotgun (WGS) entry which is preliminary data.</text>
</comment>
<reference evidence="2 3" key="1">
    <citation type="journal article" date="2019" name="G3 (Bethesda)">
        <title>Sequencing of a Wild Apple (Malus baccata) Genome Unravels the Differences Between Cultivated and Wild Apple Species Regarding Disease Resistance and Cold Tolerance.</title>
        <authorList>
            <person name="Chen X."/>
        </authorList>
    </citation>
    <scope>NUCLEOTIDE SEQUENCE [LARGE SCALE GENOMIC DNA]</scope>
    <source>
        <strain evidence="3">cv. Shandingzi</strain>
        <tissue evidence="2">Leaves</tissue>
    </source>
</reference>
<keyword evidence="3" id="KW-1185">Reference proteome</keyword>
<dbReference type="AlphaFoldDB" id="A0A540N9D1"/>
<evidence type="ECO:0000313" key="2">
    <source>
        <dbReference type="EMBL" id="TQE07661.1"/>
    </source>
</evidence>
<accession>A0A540N9D1</accession>
<dbReference type="STRING" id="106549.A0A540N9D1"/>
<dbReference type="Proteomes" id="UP000315295">
    <property type="component" value="Unassembled WGS sequence"/>
</dbReference>
<dbReference type="EMBL" id="VIEB01000082">
    <property type="protein sequence ID" value="TQE07661.1"/>
    <property type="molecule type" value="Genomic_DNA"/>
</dbReference>
<organism evidence="2 3">
    <name type="scientific">Malus baccata</name>
    <name type="common">Siberian crab apple</name>
    <name type="synonym">Pyrus baccata</name>
    <dbReference type="NCBI Taxonomy" id="106549"/>
    <lineage>
        <taxon>Eukaryota</taxon>
        <taxon>Viridiplantae</taxon>
        <taxon>Streptophyta</taxon>
        <taxon>Embryophyta</taxon>
        <taxon>Tracheophyta</taxon>
        <taxon>Spermatophyta</taxon>
        <taxon>Magnoliopsida</taxon>
        <taxon>eudicotyledons</taxon>
        <taxon>Gunneridae</taxon>
        <taxon>Pentapetalae</taxon>
        <taxon>rosids</taxon>
        <taxon>fabids</taxon>
        <taxon>Rosales</taxon>
        <taxon>Rosaceae</taxon>
        <taxon>Amygdaloideae</taxon>
        <taxon>Maleae</taxon>
        <taxon>Malus</taxon>
    </lineage>
</organism>
<protein>
    <recommendedName>
        <fullName evidence="1">DM2 domain-containing protein</fullName>
    </recommendedName>
</protein>
<feature type="domain" description="DM2" evidence="1">
    <location>
        <begin position="15"/>
        <end position="54"/>
    </location>
</feature>
<gene>
    <name evidence="2" type="ORF">C1H46_006732</name>
</gene>
<name>A0A540N9D1_MALBA</name>
<evidence type="ECO:0000259" key="1">
    <source>
        <dbReference type="Pfam" id="PF26055"/>
    </source>
</evidence>